<dbReference type="InterPro" id="IPR004073">
    <property type="entry name" value="GPCR_3_vmron_rcpt_2"/>
</dbReference>
<dbReference type="PROSITE" id="PS00981">
    <property type="entry name" value="G_PROTEIN_RECEP_F3_3"/>
    <property type="match status" value="1"/>
</dbReference>
<dbReference type="Proteomes" id="UP000694397">
    <property type="component" value="Chromosome 10"/>
</dbReference>
<evidence type="ECO:0000256" key="4">
    <source>
        <dbReference type="ARBA" id="ARBA00022692"/>
    </source>
</evidence>
<dbReference type="SUPFAM" id="SSF53822">
    <property type="entry name" value="Periplasmic binding protein-like I"/>
    <property type="match status" value="1"/>
</dbReference>
<keyword evidence="11" id="KW-0807">Transducer</keyword>
<feature type="transmembrane region" description="Helical" evidence="12">
    <location>
        <begin position="671"/>
        <end position="696"/>
    </location>
</feature>
<keyword evidence="8 12" id="KW-0472">Membrane</keyword>
<protein>
    <submittedName>
        <fullName evidence="14">Olfactory receptor C family, x1</fullName>
    </submittedName>
</protein>
<keyword evidence="3" id="KW-1003">Cell membrane</keyword>
<feature type="transmembrane region" description="Helical" evidence="12">
    <location>
        <begin position="761"/>
        <end position="784"/>
    </location>
</feature>
<evidence type="ECO:0000256" key="7">
    <source>
        <dbReference type="ARBA" id="ARBA00023040"/>
    </source>
</evidence>
<dbReference type="GeneTree" id="ENSGT01150000286997"/>
<dbReference type="Pfam" id="PF07562">
    <property type="entry name" value="NCD3G"/>
    <property type="match status" value="1"/>
</dbReference>
<evidence type="ECO:0000256" key="1">
    <source>
        <dbReference type="ARBA" id="ARBA00004651"/>
    </source>
</evidence>
<dbReference type="PRINTS" id="PR01535">
    <property type="entry name" value="VOMERONASL2R"/>
</dbReference>
<evidence type="ECO:0000256" key="8">
    <source>
        <dbReference type="ARBA" id="ARBA00023136"/>
    </source>
</evidence>
<reference evidence="14" key="3">
    <citation type="submission" date="2025-09" db="UniProtKB">
        <authorList>
            <consortium name="Ensembl"/>
        </authorList>
    </citation>
    <scope>IDENTIFICATION</scope>
</reference>
<keyword evidence="5" id="KW-0732">Signal</keyword>
<feature type="domain" description="G-protein coupled receptors family 3 profile" evidence="13">
    <location>
        <begin position="602"/>
        <end position="866"/>
    </location>
</feature>
<dbReference type="FunFam" id="3.40.50.2300:FF:000016">
    <property type="entry name" value="Taste 1 receptor member 2"/>
    <property type="match status" value="1"/>
</dbReference>
<keyword evidence="9" id="KW-0675">Receptor</keyword>
<evidence type="ECO:0000313" key="15">
    <source>
        <dbReference type="Proteomes" id="UP000694397"/>
    </source>
</evidence>
<keyword evidence="10" id="KW-0325">Glycoprotein</keyword>
<dbReference type="InterPro" id="IPR011500">
    <property type="entry name" value="GPCR_3_9-Cys_dom"/>
</dbReference>
<dbReference type="GO" id="GO:0004930">
    <property type="term" value="F:G protein-coupled receptor activity"/>
    <property type="evidence" value="ECO:0007669"/>
    <property type="project" value="UniProtKB-KW"/>
</dbReference>
<dbReference type="InterPro" id="IPR038550">
    <property type="entry name" value="GPCR_3_9-Cys_sf"/>
</dbReference>
<evidence type="ECO:0000259" key="13">
    <source>
        <dbReference type="PROSITE" id="PS50259"/>
    </source>
</evidence>
<evidence type="ECO:0000256" key="12">
    <source>
        <dbReference type="SAM" id="Phobius"/>
    </source>
</evidence>
<dbReference type="InterPro" id="IPR000337">
    <property type="entry name" value="GPCR_3"/>
</dbReference>
<keyword evidence="4 12" id="KW-0812">Transmembrane</keyword>
<evidence type="ECO:0000256" key="2">
    <source>
        <dbReference type="ARBA" id="ARBA00007242"/>
    </source>
</evidence>
<gene>
    <name evidence="14" type="primary">LOC108932258</name>
</gene>
<sequence length="908" mass="101296">MEVVFGEPTLTKGTCVFQGKVDDRNLYEEGDIVIGGLFPLHYGPVSFIQSYQKKPEPTGYKYFSARALRWMQTMAFAIEEINQRQDFLPHLKLGYHILDSCDDIPVSLRNSLILVSGLHGNNINSTCAGMERPVSPVIIGDAASGVSMAVLRTLGSFQIPLVSYFASCNCLSNKKEFPTFMRIMPSDAFQIKALVKLIHYFQWTWVGVIGVDSDYARFAIQLFLEESSKFGVCAAYVHLYPVLLSKESVNKVVQTIKRSSAKVILNFSGESELQSILRECGNQNVMDIQWIASEAWSTAKSLWKEFHSLLKGTLGFAIRKAEIPGLQGFLTQQLLSRARKAHFLAELWEEIFDCKLNESLNDHVHGKTSSDRRPCSAPESLNSVFSEYWDVSQLRVSSNVYKAVYLIAHALHDLSACVPGAGPFADGSCADPIHFLPWQVSVHFSDSMRQASFNTLGEEVSFDKNGDPIASYDLMNWQEGPSSSLQLVKVGYYDASLGREKDLVVNDSTIWWHRGHKVPFIFIISCAPLSMCSESCFPGFRKANRKGEPVCCFDCIPCAEGEISNETDSADCRRCSIETWSNQARNQCVPKAIEFLSYQESMGMVLCAGSVFGVCVTAAVSGVFIAYRTTPVVRANNMELSFLLLLFLAVCFLVSLMFIEEPTDWLCRIRYTTFGISFSLCTSCILAKTVVVLMAFRSTLPGNSVMRWFGPAQQRASVFLCTSVQVIICLVWLTTRPPQVVYNTRHQSAKIIMECMVGSEVGFWCVLGYIGFLACLCFVMAFLARKLPDNFNEAKFITFSMLIFFAVWITFIPVYMSTSGKYMVAVHVFAILASAFGILLCIFAPKCFIVLLKPERNTRRQIMLKNPCLFLFSFPLGVPCGRLASCPGCVPFPLRPYALCCRVGSGSP</sequence>
<organism evidence="14 15">
    <name type="scientific">Scleropages formosus</name>
    <name type="common">Asian bonytongue</name>
    <name type="synonym">Osteoglossum formosum</name>
    <dbReference type="NCBI Taxonomy" id="113540"/>
    <lineage>
        <taxon>Eukaryota</taxon>
        <taxon>Metazoa</taxon>
        <taxon>Chordata</taxon>
        <taxon>Craniata</taxon>
        <taxon>Vertebrata</taxon>
        <taxon>Euteleostomi</taxon>
        <taxon>Actinopterygii</taxon>
        <taxon>Neopterygii</taxon>
        <taxon>Teleostei</taxon>
        <taxon>Osteoglossocephala</taxon>
        <taxon>Osteoglossomorpha</taxon>
        <taxon>Osteoglossiformes</taxon>
        <taxon>Osteoglossidae</taxon>
        <taxon>Scleropages</taxon>
    </lineage>
</organism>
<dbReference type="Pfam" id="PF01094">
    <property type="entry name" value="ANF_receptor"/>
    <property type="match status" value="1"/>
</dbReference>
<evidence type="ECO:0000256" key="10">
    <source>
        <dbReference type="ARBA" id="ARBA00023180"/>
    </source>
</evidence>
<feature type="transmembrane region" description="Helical" evidence="12">
    <location>
        <begin position="716"/>
        <end position="735"/>
    </location>
</feature>
<dbReference type="InterPro" id="IPR000068">
    <property type="entry name" value="GPCR_3_Ca_sens_rcpt-rel"/>
</dbReference>
<dbReference type="InterPro" id="IPR017979">
    <property type="entry name" value="GPCR_3_CS"/>
</dbReference>
<dbReference type="PANTHER" id="PTHR24061">
    <property type="entry name" value="CALCIUM-SENSING RECEPTOR-RELATED"/>
    <property type="match status" value="1"/>
</dbReference>
<dbReference type="InterPro" id="IPR001828">
    <property type="entry name" value="ANF_lig-bd_rcpt"/>
</dbReference>
<reference evidence="14 15" key="1">
    <citation type="submission" date="2019-04" db="EMBL/GenBank/DDBJ databases">
        <authorList>
            <consortium name="Wellcome Sanger Institute Data Sharing"/>
        </authorList>
    </citation>
    <scope>NUCLEOTIDE SEQUENCE [LARGE SCALE GENOMIC DNA]</scope>
</reference>
<reference evidence="14" key="2">
    <citation type="submission" date="2025-08" db="UniProtKB">
        <authorList>
            <consortium name="Ensembl"/>
        </authorList>
    </citation>
    <scope>IDENTIFICATION</scope>
</reference>
<feature type="transmembrane region" description="Helical" evidence="12">
    <location>
        <begin position="639"/>
        <end position="659"/>
    </location>
</feature>
<feature type="transmembrane region" description="Helical" evidence="12">
    <location>
        <begin position="822"/>
        <end position="852"/>
    </location>
</feature>
<comment type="subcellular location">
    <subcellularLocation>
        <location evidence="1">Cell membrane</location>
        <topology evidence="1">Multi-pass membrane protein</topology>
    </subcellularLocation>
</comment>
<keyword evidence="7" id="KW-0297">G-protein coupled receptor</keyword>
<dbReference type="Ensembl" id="ENSSFOT00015065418.1">
    <property type="protein sequence ID" value="ENSSFOP00015050193.1"/>
    <property type="gene ID" value="ENSSFOG00015020654.2"/>
</dbReference>
<evidence type="ECO:0000256" key="9">
    <source>
        <dbReference type="ARBA" id="ARBA00023170"/>
    </source>
</evidence>
<feature type="transmembrane region" description="Helical" evidence="12">
    <location>
        <begin position="602"/>
        <end position="627"/>
    </location>
</feature>
<comment type="similarity">
    <text evidence="2">Belongs to the G-protein coupled receptor 3 family.</text>
</comment>
<dbReference type="PROSITE" id="PS50259">
    <property type="entry name" value="G_PROTEIN_RECEP_F3_4"/>
    <property type="match status" value="1"/>
</dbReference>
<dbReference type="InterPro" id="IPR028082">
    <property type="entry name" value="Peripla_BP_I"/>
</dbReference>
<evidence type="ECO:0000256" key="3">
    <source>
        <dbReference type="ARBA" id="ARBA00022475"/>
    </source>
</evidence>
<dbReference type="InterPro" id="IPR017978">
    <property type="entry name" value="GPCR_3_C"/>
</dbReference>
<dbReference type="Pfam" id="PF00003">
    <property type="entry name" value="7tm_3"/>
    <property type="match status" value="1"/>
</dbReference>
<evidence type="ECO:0000256" key="5">
    <source>
        <dbReference type="ARBA" id="ARBA00022729"/>
    </source>
</evidence>
<dbReference type="PRINTS" id="PR00248">
    <property type="entry name" value="GPCRMGR"/>
</dbReference>
<evidence type="ECO:0000256" key="11">
    <source>
        <dbReference type="ARBA" id="ARBA00023224"/>
    </source>
</evidence>
<keyword evidence="6 12" id="KW-1133">Transmembrane helix</keyword>
<dbReference type="OrthoDB" id="5984008at2759"/>
<dbReference type="CDD" id="cd15283">
    <property type="entry name" value="7tmC_V2R_pheromone"/>
    <property type="match status" value="1"/>
</dbReference>
<accession>A0A8C9TQ23</accession>
<feature type="transmembrane region" description="Helical" evidence="12">
    <location>
        <begin position="796"/>
        <end position="816"/>
    </location>
</feature>
<proteinExistence type="inferred from homology"/>
<dbReference type="FunFam" id="2.10.50.30:FF:000002">
    <property type="entry name" value="Vomeronasal 2 receptor, h1"/>
    <property type="match status" value="1"/>
</dbReference>
<dbReference type="AlphaFoldDB" id="A0A8C9TQ23"/>
<keyword evidence="15" id="KW-1185">Reference proteome</keyword>
<evidence type="ECO:0000313" key="14">
    <source>
        <dbReference type="Ensembl" id="ENSSFOP00015050193.1"/>
    </source>
</evidence>
<evidence type="ECO:0000256" key="6">
    <source>
        <dbReference type="ARBA" id="ARBA00022989"/>
    </source>
</evidence>
<dbReference type="Gene3D" id="2.10.50.30">
    <property type="entry name" value="GPCR, family 3, nine cysteines domain"/>
    <property type="match status" value="1"/>
</dbReference>
<dbReference type="Gene3D" id="3.40.50.2300">
    <property type="match status" value="2"/>
</dbReference>
<name>A0A8C9TQ23_SCLFO</name>
<dbReference type="GO" id="GO:0005886">
    <property type="term" value="C:plasma membrane"/>
    <property type="evidence" value="ECO:0007669"/>
    <property type="project" value="UniProtKB-SubCell"/>
</dbReference>
<dbReference type="PANTHER" id="PTHR24061:SF511">
    <property type="entry name" value="EXTRACELLULAR CALCIUM-SENSING RECEPTOR-RELATED"/>
    <property type="match status" value="1"/>
</dbReference>